<dbReference type="EMBL" id="LSSN01003953">
    <property type="protein sequence ID" value="OMJ12449.1"/>
    <property type="molecule type" value="Genomic_DNA"/>
</dbReference>
<dbReference type="Proteomes" id="UP000187283">
    <property type="component" value="Unassembled WGS sequence"/>
</dbReference>
<keyword evidence="2" id="KW-1185">Reference proteome</keyword>
<dbReference type="AlphaFoldDB" id="A0A1R1XCU9"/>
<feature type="non-terminal residue" evidence="1">
    <location>
        <position position="44"/>
    </location>
</feature>
<name>A0A1R1XCU9_9FUNG</name>
<evidence type="ECO:0000313" key="1">
    <source>
        <dbReference type="EMBL" id="OMJ12449.1"/>
    </source>
</evidence>
<gene>
    <name evidence="1" type="ORF">AYI70_g9114</name>
</gene>
<organism evidence="1 2">
    <name type="scientific">Smittium culicis</name>
    <dbReference type="NCBI Taxonomy" id="133412"/>
    <lineage>
        <taxon>Eukaryota</taxon>
        <taxon>Fungi</taxon>
        <taxon>Fungi incertae sedis</taxon>
        <taxon>Zoopagomycota</taxon>
        <taxon>Kickxellomycotina</taxon>
        <taxon>Harpellomycetes</taxon>
        <taxon>Harpellales</taxon>
        <taxon>Legeriomycetaceae</taxon>
        <taxon>Smittium</taxon>
    </lineage>
</organism>
<comment type="caution">
    <text evidence="1">The sequence shown here is derived from an EMBL/GenBank/DDBJ whole genome shotgun (WGS) entry which is preliminary data.</text>
</comment>
<accession>A0A1R1XCU9</accession>
<sequence>MSSSSLIRSMAADLPKVGSHSDFLVDFIMYGLASGFAHAKFLRT</sequence>
<evidence type="ECO:0000313" key="2">
    <source>
        <dbReference type="Proteomes" id="UP000187283"/>
    </source>
</evidence>
<reference evidence="1 2" key="1">
    <citation type="submission" date="2017-01" db="EMBL/GenBank/DDBJ databases">
        <authorList>
            <person name="Mah S.A."/>
            <person name="Swanson W.J."/>
            <person name="Moy G.W."/>
            <person name="Vacquier V.D."/>
        </authorList>
    </citation>
    <scope>NUCLEOTIDE SEQUENCE [LARGE SCALE GENOMIC DNA]</scope>
    <source>
        <strain evidence="1 2">GSMNP</strain>
    </source>
</reference>
<proteinExistence type="predicted"/>
<protein>
    <submittedName>
        <fullName evidence="1">Uncharacterized protein</fullName>
    </submittedName>
</protein>